<dbReference type="InterPro" id="IPR006101">
    <property type="entry name" value="Glyco_hydro_2"/>
</dbReference>
<proteinExistence type="inferred from homology"/>
<dbReference type="InterPro" id="IPR006103">
    <property type="entry name" value="Glyco_hydro_2_cat"/>
</dbReference>
<keyword evidence="10" id="KW-1185">Reference proteome</keyword>
<evidence type="ECO:0000259" key="5">
    <source>
        <dbReference type="Pfam" id="PF02836"/>
    </source>
</evidence>
<dbReference type="GO" id="GO:0005975">
    <property type="term" value="P:carbohydrate metabolic process"/>
    <property type="evidence" value="ECO:0007669"/>
    <property type="project" value="InterPro"/>
</dbReference>
<dbReference type="InterPro" id="IPR040605">
    <property type="entry name" value="Glyco_hydro2_dom5"/>
</dbReference>
<dbReference type="Pfam" id="PF00703">
    <property type="entry name" value="Glyco_hydro_2"/>
    <property type="match status" value="1"/>
</dbReference>
<evidence type="ECO:0000313" key="10">
    <source>
        <dbReference type="Proteomes" id="UP001310022"/>
    </source>
</evidence>
<evidence type="ECO:0000259" key="7">
    <source>
        <dbReference type="Pfam" id="PF16355"/>
    </source>
</evidence>
<dbReference type="InterPro" id="IPR017853">
    <property type="entry name" value="GH"/>
</dbReference>
<feature type="domain" description="Glycoside hydrolase family 2 immunoglobulin-like beta-sandwich" evidence="4">
    <location>
        <begin position="192"/>
        <end position="294"/>
    </location>
</feature>
<dbReference type="Gene3D" id="3.20.20.80">
    <property type="entry name" value="Glycosidases"/>
    <property type="match status" value="1"/>
</dbReference>
<keyword evidence="2" id="KW-0378">Hydrolase</keyword>
<protein>
    <submittedName>
        <fullName evidence="9">Beta-galactosidase</fullName>
    </submittedName>
</protein>
<accession>A0AAN4W4C5</accession>
<dbReference type="SUPFAM" id="SSF49303">
    <property type="entry name" value="beta-Galactosidase/glucuronidase domain"/>
    <property type="match status" value="1"/>
</dbReference>
<dbReference type="SUPFAM" id="SSF49373">
    <property type="entry name" value="Invasin/intimin cell-adhesion fragments"/>
    <property type="match status" value="1"/>
</dbReference>
<evidence type="ECO:0000256" key="2">
    <source>
        <dbReference type="ARBA" id="ARBA00022801"/>
    </source>
</evidence>
<dbReference type="Pfam" id="PF16355">
    <property type="entry name" value="DUF4982"/>
    <property type="match status" value="1"/>
</dbReference>
<dbReference type="InterPro" id="IPR006102">
    <property type="entry name" value="Ig-like_GH2"/>
</dbReference>
<comment type="similarity">
    <text evidence="1">Belongs to the glycosyl hydrolase 2 family.</text>
</comment>
<feature type="domain" description="DUF4982" evidence="7">
    <location>
        <begin position="621"/>
        <end position="684"/>
    </location>
</feature>
<sequence length="807" mass="91700">MRLVVIFLLLISSYCYGQRNERLLQKGWKFSRTDEPAAKQPSFSDKNWESVSIPHDWAIKGPFDPKWDKQEVAIVQDGENKATEKTGRTGALPHIGTGWYRLPITVAEQELEKVHLLQFDGAMSHAQVYLNGKYVGEHPYGYGYFYFDISSYLQAGENLLAVRLENPPFASRWYPGAGIYRNVRLISKAKAHIKHWGVDVTTPVVTTAAAKVRVQTQTNQKEGLFILQKILDQQGNVVASHQDQQSFQGTFDQYLQVDQPRLWSPDSPYLYQLITQVFQAGQLVDQIETAFGIRSIEYNRQKGFLLNGESVKFKGVCLHHDLGPLGTAVNKAALRRQLVMMKAMGANAIRTAHNMPAFEQIELCDELGLMVIAESFDEWQKPKVENGYNTLFQDWAKKDIQHLVRALKNHPSIVMWSSGNEVPDQNTEEGAKLSLYLRDIFHQEDPSRPVTVGMDQVAAVMENGFGAAQDIPGLNYRTHLYEDAYKAFPQGFLLGSETTSTVSSRGVYKFPVAEFKRKKYPDFQSSSYDLESCLWSNIVEDDWVLQDDKPWVMGEFVWTGFDYLGEPSPYNEEWPARSSYFGICDLAGIPKDRYYLYRSRWKPEAETLHILPHWNWAGREGEPTPVFVYTNYHKAELFLNGKSQGVRVKNKDSRLDRYRLRWMEVPYEAGELKVVAYDQDDNAVMTEVVRTAGKPHSLQLMADRREILADGQDLSFVTVQVVDQQGNPCPLAENALQVQVRGAGKFKAICNGDPTSLELFHLPKMKAFNGKLVVLVQSDQTEGEITLTVSGKGLKKQQLSLRAKTSW</sequence>
<keyword evidence="3" id="KW-0326">Glycosidase</keyword>
<dbReference type="GO" id="GO:0004553">
    <property type="term" value="F:hydrolase activity, hydrolyzing O-glycosyl compounds"/>
    <property type="evidence" value="ECO:0007669"/>
    <property type="project" value="InterPro"/>
</dbReference>
<dbReference type="PROSITE" id="PS00608">
    <property type="entry name" value="GLYCOSYL_HYDROL_F2_2"/>
    <property type="match status" value="1"/>
</dbReference>
<comment type="caution">
    <text evidence="9">The sequence shown here is derived from an EMBL/GenBank/DDBJ whole genome shotgun (WGS) entry which is preliminary data.</text>
</comment>
<feature type="domain" description="Glycoside hydrolase family 2" evidence="8">
    <location>
        <begin position="698"/>
        <end position="799"/>
    </location>
</feature>
<evidence type="ECO:0000259" key="8">
    <source>
        <dbReference type="Pfam" id="PF18565"/>
    </source>
</evidence>
<organism evidence="9 10">
    <name type="scientific">Persicobacter diffluens</name>
    <dbReference type="NCBI Taxonomy" id="981"/>
    <lineage>
        <taxon>Bacteria</taxon>
        <taxon>Pseudomonadati</taxon>
        <taxon>Bacteroidota</taxon>
        <taxon>Cytophagia</taxon>
        <taxon>Cytophagales</taxon>
        <taxon>Persicobacteraceae</taxon>
        <taxon>Persicobacter</taxon>
    </lineage>
</organism>
<dbReference type="InterPro" id="IPR023232">
    <property type="entry name" value="Glyco_hydro_2_AS"/>
</dbReference>
<dbReference type="AlphaFoldDB" id="A0AAN4W4C5"/>
<dbReference type="Pfam" id="PF02837">
    <property type="entry name" value="Glyco_hydro_2_N"/>
    <property type="match status" value="1"/>
</dbReference>
<dbReference type="Pfam" id="PF02836">
    <property type="entry name" value="Glyco_hydro_2_C"/>
    <property type="match status" value="1"/>
</dbReference>
<evidence type="ECO:0000259" key="6">
    <source>
        <dbReference type="Pfam" id="PF02837"/>
    </source>
</evidence>
<feature type="domain" description="Glycoside hydrolase family 2 catalytic" evidence="5">
    <location>
        <begin position="301"/>
        <end position="571"/>
    </location>
</feature>
<dbReference type="InterPro" id="IPR013783">
    <property type="entry name" value="Ig-like_fold"/>
</dbReference>
<feature type="domain" description="Glycosyl hydrolases family 2 sugar binding" evidence="6">
    <location>
        <begin position="24"/>
        <end position="185"/>
    </location>
</feature>
<dbReference type="Pfam" id="PF18565">
    <property type="entry name" value="Glyco_hydro2_C5"/>
    <property type="match status" value="1"/>
</dbReference>
<dbReference type="PANTHER" id="PTHR42732">
    <property type="entry name" value="BETA-GALACTOSIDASE"/>
    <property type="match status" value="1"/>
</dbReference>
<evidence type="ECO:0000256" key="3">
    <source>
        <dbReference type="ARBA" id="ARBA00023295"/>
    </source>
</evidence>
<dbReference type="Gene3D" id="2.60.120.260">
    <property type="entry name" value="Galactose-binding domain-like"/>
    <property type="match status" value="1"/>
</dbReference>
<dbReference type="InterPro" id="IPR051913">
    <property type="entry name" value="GH2_Domain-Containing"/>
</dbReference>
<reference evidence="9 10" key="1">
    <citation type="submission" date="2021-12" db="EMBL/GenBank/DDBJ databases">
        <title>Genome sequencing of bacteria with rrn-lacking chromosome and rrn-plasmid.</title>
        <authorList>
            <person name="Anda M."/>
            <person name="Iwasaki W."/>
        </authorList>
    </citation>
    <scope>NUCLEOTIDE SEQUENCE [LARGE SCALE GENOMIC DNA]</scope>
    <source>
        <strain evidence="9 10">NBRC 15940</strain>
    </source>
</reference>
<gene>
    <name evidence="9" type="ORF">PEDI_49650</name>
</gene>
<dbReference type="Gene3D" id="2.60.40.10">
    <property type="entry name" value="Immunoglobulins"/>
    <property type="match status" value="3"/>
</dbReference>
<evidence type="ECO:0000313" key="9">
    <source>
        <dbReference type="EMBL" id="GJM64413.1"/>
    </source>
</evidence>
<dbReference type="InterPro" id="IPR006104">
    <property type="entry name" value="Glyco_hydro_2_N"/>
</dbReference>
<dbReference type="InterPro" id="IPR032311">
    <property type="entry name" value="DUF4982"/>
</dbReference>
<dbReference type="PANTHER" id="PTHR42732:SF1">
    <property type="entry name" value="BETA-MANNOSIDASE"/>
    <property type="match status" value="1"/>
</dbReference>
<dbReference type="SUPFAM" id="SSF51445">
    <property type="entry name" value="(Trans)glycosidases"/>
    <property type="match status" value="1"/>
</dbReference>
<dbReference type="InterPro" id="IPR036156">
    <property type="entry name" value="Beta-gal/glucu_dom_sf"/>
</dbReference>
<dbReference type="PRINTS" id="PR00132">
    <property type="entry name" value="GLHYDRLASE2"/>
</dbReference>
<dbReference type="Proteomes" id="UP001310022">
    <property type="component" value="Unassembled WGS sequence"/>
</dbReference>
<dbReference type="InterPro" id="IPR008979">
    <property type="entry name" value="Galactose-bd-like_sf"/>
</dbReference>
<dbReference type="InterPro" id="IPR008964">
    <property type="entry name" value="Invasin/intimin_cell_adhesion"/>
</dbReference>
<name>A0AAN4W4C5_9BACT</name>
<dbReference type="RefSeq" id="WP_338239476.1">
    <property type="nucleotide sequence ID" value="NZ_BQKE01000005.1"/>
</dbReference>
<dbReference type="EMBL" id="BQKE01000005">
    <property type="protein sequence ID" value="GJM64413.1"/>
    <property type="molecule type" value="Genomic_DNA"/>
</dbReference>
<evidence type="ECO:0000259" key="4">
    <source>
        <dbReference type="Pfam" id="PF00703"/>
    </source>
</evidence>
<dbReference type="SUPFAM" id="SSF49785">
    <property type="entry name" value="Galactose-binding domain-like"/>
    <property type="match status" value="1"/>
</dbReference>
<evidence type="ECO:0000256" key="1">
    <source>
        <dbReference type="ARBA" id="ARBA00007401"/>
    </source>
</evidence>